<comment type="catalytic activity">
    <reaction evidence="13">
        <text>ATP + (deoxyribonucleotide)n-3'-hydroxyl + 5'-phospho-(deoxyribonucleotide)m = (deoxyribonucleotide)n+m + AMP + diphosphate.</text>
        <dbReference type="EC" id="6.5.1.1"/>
    </reaction>
</comment>
<dbReference type="GO" id="GO:0005524">
    <property type="term" value="F:ATP binding"/>
    <property type="evidence" value="ECO:0007669"/>
    <property type="project" value="UniProtKB-KW"/>
</dbReference>
<dbReference type="RefSeq" id="WP_284326861.1">
    <property type="nucleotide sequence ID" value="NZ_BSPP01000019.1"/>
</dbReference>
<dbReference type="GO" id="GO:0003910">
    <property type="term" value="F:DNA ligase (ATP) activity"/>
    <property type="evidence" value="ECO:0007669"/>
    <property type="project" value="UniProtKB-EC"/>
</dbReference>
<protein>
    <recommendedName>
        <fullName evidence="1">DNA ligase (ATP)</fullName>
        <ecNumber evidence="1">6.5.1.1</ecNumber>
    </recommendedName>
</protein>
<keyword evidence="4" id="KW-0235">DNA replication</keyword>
<evidence type="ECO:0000256" key="13">
    <source>
        <dbReference type="ARBA" id="ARBA00034003"/>
    </source>
</evidence>
<name>A0AA37U8P2_9RHOB</name>
<dbReference type="InterPro" id="IPR016059">
    <property type="entry name" value="DNA_ligase_ATP-dep_CS"/>
</dbReference>
<dbReference type="GO" id="GO:0006281">
    <property type="term" value="P:DNA repair"/>
    <property type="evidence" value="ECO:0007669"/>
    <property type="project" value="UniProtKB-KW"/>
</dbReference>
<keyword evidence="5" id="KW-0479">Metal-binding</keyword>
<dbReference type="AlphaFoldDB" id="A0AA37U8P2"/>
<organism evidence="15 16">
    <name type="scientific">Cypionkella aquatica</name>
    <dbReference type="NCBI Taxonomy" id="1756042"/>
    <lineage>
        <taxon>Bacteria</taxon>
        <taxon>Pseudomonadati</taxon>
        <taxon>Pseudomonadota</taxon>
        <taxon>Alphaproteobacteria</taxon>
        <taxon>Rhodobacterales</taxon>
        <taxon>Paracoccaceae</taxon>
        <taxon>Cypionkella</taxon>
    </lineage>
</organism>
<keyword evidence="2 15" id="KW-0436">Ligase</keyword>
<accession>A0AA37U8P2</accession>
<evidence type="ECO:0000256" key="10">
    <source>
        <dbReference type="ARBA" id="ARBA00023172"/>
    </source>
</evidence>
<dbReference type="EMBL" id="BSPP01000019">
    <property type="protein sequence ID" value="GLS88780.1"/>
    <property type="molecule type" value="Genomic_DNA"/>
</dbReference>
<dbReference type="PANTHER" id="PTHR45674:SF13">
    <property type="entry name" value="DNA LIGASE-RELATED"/>
    <property type="match status" value="1"/>
</dbReference>
<dbReference type="Gene3D" id="2.40.50.140">
    <property type="entry name" value="Nucleic acid-binding proteins"/>
    <property type="match status" value="1"/>
</dbReference>
<keyword evidence="9" id="KW-0460">Magnesium</keyword>
<dbReference type="GO" id="GO:0006260">
    <property type="term" value="P:DNA replication"/>
    <property type="evidence" value="ECO:0007669"/>
    <property type="project" value="UniProtKB-KW"/>
</dbReference>
<evidence type="ECO:0000256" key="3">
    <source>
        <dbReference type="ARBA" id="ARBA00022618"/>
    </source>
</evidence>
<keyword evidence="7" id="KW-0227">DNA damage</keyword>
<dbReference type="InterPro" id="IPR012340">
    <property type="entry name" value="NA-bd_OB-fold"/>
</dbReference>
<dbReference type="InterPro" id="IPR012308">
    <property type="entry name" value="DNA_ligase_ATP-dep_N"/>
</dbReference>
<evidence type="ECO:0000256" key="7">
    <source>
        <dbReference type="ARBA" id="ARBA00022763"/>
    </source>
</evidence>
<feature type="domain" description="ATP-dependent DNA ligase family profile" evidence="14">
    <location>
        <begin position="302"/>
        <end position="430"/>
    </location>
</feature>
<dbReference type="Pfam" id="PF04675">
    <property type="entry name" value="DNA_ligase_A_N"/>
    <property type="match status" value="1"/>
</dbReference>
<sequence>MKAFARLLERLAFTAGRNAKLTILAHYFAATPDPDRGWALAALTGGLDLRQVSPSLLRRLAGERMDAQLFALSYDFVGDLAETISLIWPEATTSGPEVTLSDAVALLRDTGKLALPAAIAQVLDRMTPPERLAFLKLATGNMRVGLSARLARVALAQGSAAQDSARSVEEIEEIWHGLTPPYTALFDWLAGGARPEAAAAAPFRPVMLSTPITPSELAALDPADYIAEWKWDGIRVQAVSEGGMRRLYSRTGEDIGAAFPDLLDALNFEGAVDGELLIRRDGDVAPFADLQKRLGRKLVSKAMLQSHPASLRLYDILTWQGEDLRALPLQDRRARLQAADFDSDRIDLSPLLPFTTWQDLTTLRAAPPAQVIEGVMIKRRTAPYVAGRPRGPWFKWKRDPMVIDAVLLYAQSGHGKRSGFYSDFTFGVWDGPDLVPVGKAYFGFTDEELKELDRFVRKNTTQRYGPVRQLAPLLVVEVAFEGLNLSTRHKAGLAMRFPRISRIRWDKPAAEADHLDTLRTML</sequence>
<evidence type="ECO:0000313" key="15">
    <source>
        <dbReference type="EMBL" id="GLS88780.1"/>
    </source>
</evidence>
<evidence type="ECO:0000256" key="4">
    <source>
        <dbReference type="ARBA" id="ARBA00022705"/>
    </source>
</evidence>
<dbReference type="GO" id="GO:0006310">
    <property type="term" value="P:DNA recombination"/>
    <property type="evidence" value="ECO:0007669"/>
    <property type="project" value="UniProtKB-KW"/>
</dbReference>
<dbReference type="Gene3D" id="1.10.3260.10">
    <property type="entry name" value="DNA ligase, ATP-dependent, N-terminal domain"/>
    <property type="match status" value="1"/>
</dbReference>
<evidence type="ECO:0000259" key="14">
    <source>
        <dbReference type="PROSITE" id="PS50160"/>
    </source>
</evidence>
<keyword evidence="16" id="KW-1185">Reference proteome</keyword>
<keyword evidence="6" id="KW-0547">Nucleotide-binding</keyword>
<dbReference type="Proteomes" id="UP001157355">
    <property type="component" value="Unassembled WGS sequence"/>
</dbReference>
<keyword evidence="3" id="KW-0132">Cell division</keyword>
<dbReference type="GO" id="GO:0046872">
    <property type="term" value="F:metal ion binding"/>
    <property type="evidence" value="ECO:0007669"/>
    <property type="project" value="UniProtKB-KW"/>
</dbReference>
<keyword evidence="10" id="KW-0233">DNA recombination</keyword>
<dbReference type="Pfam" id="PF04679">
    <property type="entry name" value="DNA_ligase_A_C"/>
    <property type="match status" value="1"/>
</dbReference>
<keyword evidence="12" id="KW-0131">Cell cycle</keyword>
<dbReference type="CDD" id="cd07897">
    <property type="entry name" value="Adenylation_DNA_ligase_Bac1"/>
    <property type="match status" value="1"/>
</dbReference>
<evidence type="ECO:0000256" key="5">
    <source>
        <dbReference type="ARBA" id="ARBA00022723"/>
    </source>
</evidence>
<evidence type="ECO:0000256" key="9">
    <source>
        <dbReference type="ARBA" id="ARBA00022842"/>
    </source>
</evidence>
<evidence type="ECO:0000256" key="6">
    <source>
        <dbReference type="ARBA" id="ARBA00022741"/>
    </source>
</evidence>
<dbReference type="InterPro" id="IPR036599">
    <property type="entry name" value="DNA_ligase_N_sf"/>
</dbReference>
<evidence type="ECO:0000256" key="2">
    <source>
        <dbReference type="ARBA" id="ARBA00022598"/>
    </source>
</evidence>
<evidence type="ECO:0000256" key="12">
    <source>
        <dbReference type="ARBA" id="ARBA00023306"/>
    </source>
</evidence>
<comment type="caution">
    <text evidence="15">The sequence shown here is derived from an EMBL/GenBank/DDBJ whole genome shotgun (WGS) entry which is preliminary data.</text>
</comment>
<proteinExistence type="predicted"/>
<dbReference type="Gene3D" id="3.30.470.30">
    <property type="entry name" value="DNA ligase/mRNA capping enzyme"/>
    <property type="match status" value="1"/>
</dbReference>
<dbReference type="GO" id="GO:0003677">
    <property type="term" value="F:DNA binding"/>
    <property type="evidence" value="ECO:0007669"/>
    <property type="project" value="InterPro"/>
</dbReference>
<evidence type="ECO:0000256" key="8">
    <source>
        <dbReference type="ARBA" id="ARBA00022840"/>
    </source>
</evidence>
<evidence type="ECO:0000313" key="16">
    <source>
        <dbReference type="Proteomes" id="UP001157355"/>
    </source>
</evidence>
<gene>
    <name evidence="15" type="ORF">GCM10010873_37540</name>
</gene>
<dbReference type="PANTHER" id="PTHR45674">
    <property type="entry name" value="DNA LIGASE 1/3 FAMILY MEMBER"/>
    <property type="match status" value="1"/>
</dbReference>
<dbReference type="CDD" id="cd07972">
    <property type="entry name" value="OBF_DNA_ligase_Arch_LigB"/>
    <property type="match status" value="1"/>
</dbReference>
<reference evidence="15 16" key="1">
    <citation type="journal article" date="2014" name="Int. J. Syst. Evol. Microbiol.">
        <title>Complete genome sequence of Corynebacterium casei LMG S-19264T (=DSM 44701T), isolated from a smear-ripened cheese.</title>
        <authorList>
            <consortium name="US DOE Joint Genome Institute (JGI-PGF)"/>
            <person name="Walter F."/>
            <person name="Albersmeier A."/>
            <person name="Kalinowski J."/>
            <person name="Ruckert C."/>
        </authorList>
    </citation>
    <scope>NUCLEOTIDE SEQUENCE [LARGE SCALE GENOMIC DNA]</scope>
    <source>
        <strain evidence="15 16">NBRC 111766</strain>
    </source>
</reference>
<dbReference type="InterPro" id="IPR012309">
    <property type="entry name" value="DNA_ligase_ATP-dep_C"/>
</dbReference>
<dbReference type="SUPFAM" id="SSF50249">
    <property type="entry name" value="Nucleic acid-binding proteins"/>
    <property type="match status" value="1"/>
</dbReference>
<dbReference type="NCBIfam" id="TIGR04120">
    <property type="entry name" value="DNA_lig_bact"/>
    <property type="match status" value="1"/>
</dbReference>
<dbReference type="Pfam" id="PF01068">
    <property type="entry name" value="DNA_ligase_A_M"/>
    <property type="match status" value="1"/>
</dbReference>
<dbReference type="GO" id="GO:0051301">
    <property type="term" value="P:cell division"/>
    <property type="evidence" value="ECO:0007669"/>
    <property type="project" value="UniProtKB-KW"/>
</dbReference>
<dbReference type="SUPFAM" id="SSF56091">
    <property type="entry name" value="DNA ligase/mRNA capping enzyme, catalytic domain"/>
    <property type="match status" value="1"/>
</dbReference>
<dbReference type="EC" id="6.5.1.1" evidence="1"/>
<dbReference type="NCBIfam" id="NF006701">
    <property type="entry name" value="PRK09247.1"/>
    <property type="match status" value="1"/>
</dbReference>
<dbReference type="InterPro" id="IPR026333">
    <property type="entry name" value="ATP_dep_DNA_lig_pp_1105_fam"/>
</dbReference>
<dbReference type="PROSITE" id="PS50160">
    <property type="entry name" value="DNA_LIGASE_A3"/>
    <property type="match status" value="1"/>
</dbReference>
<keyword evidence="11" id="KW-0234">DNA repair</keyword>
<dbReference type="InterPro" id="IPR050191">
    <property type="entry name" value="ATP-dep_DNA_ligase"/>
</dbReference>
<dbReference type="InterPro" id="IPR012310">
    <property type="entry name" value="DNA_ligase_ATP-dep_cent"/>
</dbReference>
<keyword evidence="8" id="KW-0067">ATP-binding</keyword>
<evidence type="ECO:0000256" key="11">
    <source>
        <dbReference type="ARBA" id="ARBA00023204"/>
    </source>
</evidence>
<evidence type="ECO:0000256" key="1">
    <source>
        <dbReference type="ARBA" id="ARBA00012727"/>
    </source>
</evidence>
<dbReference type="PROSITE" id="PS00697">
    <property type="entry name" value="DNA_LIGASE_A1"/>
    <property type="match status" value="1"/>
</dbReference>